<evidence type="ECO:0000313" key="4">
    <source>
        <dbReference type="EMBL" id="GCD77361.1"/>
    </source>
</evidence>
<name>A0A401XK63_9FLAO</name>
<protein>
    <submittedName>
        <fullName evidence="4">Sugar transferase</fullName>
    </submittedName>
</protein>
<evidence type="ECO:0000313" key="5">
    <source>
        <dbReference type="Proteomes" id="UP000286715"/>
    </source>
</evidence>
<dbReference type="EMBL" id="BHZE01000006">
    <property type="protein sequence ID" value="GCD77361.1"/>
    <property type="molecule type" value="Genomic_DNA"/>
</dbReference>
<gene>
    <name evidence="4" type="ORF">JCM31826_08430</name>
</gene>
<reference evidence="4 5" key="1">
    <citation type="submission" date="2018-11" db="EMBL/GenBank/DDBJ databases">
        <title>Schleiferia aggregans sp. nov., a moderately thermophilic heterotrophic bacterium isolated from microbial mats at a terrestrial hot spring.</title>
        <authorList>
            <person name="Iino T."/>
            <person name="Ohkuma M."/>
            <person name="Haruta S."/>
        </authorList>
    </citation>
    <scope>NUCLEOTIDE SEQUENCE [LARGE SCALE GENOMIC DNA]</scope>
    <source>
        <strain evidence="4 5">LA</strain>
    </source>
</reference>
<organism evidence="4 5">
    <name type="scientific">Thermaurantimonas aggregans</name>
    <dbReference type="NCBI Taxonomy" id="2173829"/>
    <lineage>
        <taxon>Bacteria</taxon>
        <taxon>Pseudomonadati</taxon>
        <taxon>Bacteroidota</taxon>
        <taxon>Flavobacteriia</taxon>
        <taxon>Flavobacteriales</taxon>
        <taxon>Schleiferiaceae</taxon>
        <taxon>Thermaurantimonas</taxon>
    </lineage>
</organism>
<evidence type="ECO:0000259" key="3">
    <source>
        <dbReference type="Pfam" id="PF02397"/>
    </source>
</evidence>
<feature type="transmembrane region" description="Helical" evidence="2">
    <location>
        <begin position="12"/>
        <end position="37"/>
    </location>
</feature>
<keyword evidence="2" id="KW-1133">Transmembrane helix</keyword>
<evidence type="ECO:0000256" key="2">
    <source>
        <dbReference type="SAM" id="Phobius"/>
    </source>
</evidence>
<sequence length="203" mass="23931">MRFYRDFLKRLFDILISLSALLILWPLILLIAIVLFFQNKGNVFFLQERPGKDQRAFKVFKFKTMTDERDSTGKLLPDYKRITPFGRFLRASSLDELPQLFNVLLGHMSLVGPRPLLFRYIPLHQPWQLIRYEVRPGITGWAQVNGRNSLTWAQKFRLDAEYVEKCSFWFDLKILYLTFLKVLKAEGIQNSQTHPMPPFDGTN</sequence>
<dbReference type="GO" id="GO:0016780">
    <property type="term" value="F:phosphotransferase activity, for other substituted phosphate groups"/>
    <property type="evidence" value="ECO:0007669"/>
    <property type="project" value="TreeGrafter"/>
</dbReference>
<accession>A0A401XK63</accession>
<comment type="similarity">
    <text evidence="1">Belongs to the bacterial sugar transferase family.</text>
</comment>
<proteinExistence type="inferred from homology"/>
<dbReference type="InterPro" id="IPR003362">
    <property type="entry name" value="Bact_transf"/>
</dbReference>
<evidence type="ECO:0000256" key="1">
    <source>
        <dbReference type="ARBA" id="ARBA00006464"/>
    </source>
</evidence>
<keyword evidence="5" id="KW-1185">Reference proteome</keyword>
<dbReference type="RefSeq" id="WP_124397424.1">
    <property type="nucleotide sequence ID" value="NZ_BHZE01000006.1"/>
</dbReference>
<keyword evidence="2" id="KW-0812">Transmembrane</keyword>
<keyword evidence="4" id="KW-0808">Transferase</keyword>
<dbReference type="AlphaFoldDB" id="A0A401XK63"/>
<dbReference type="OrthoDB" id="9808602at2"/>
<dbReference type="Proteomes" id="UP000286715">
    <property type="component" value="Unassembled WGS sequence"/>
</dbReference>
<keyword evidence="2" id="KW-0472">Membrane</keyword>
<dbReference type="PANTHER" id="PTHR30576">
    <property type="entry name" value="COLANIC BIOSYNTHESIS UDP-GLUCOSE LIPID CARRIER TRANSFERASE"/>
    <property type="match status" value="1"/>
</dbReference>
<feature type="domain" description="Bacterial sugar transferase" evidence="3">
    <location>
        <begin position="9"/>
        <end position="184"/>
    </location>
</feature>
<dbReference type="PANTHER" id="PTHR30576:SF8">
    <property type="entry name" value="UNDECAPRENYL-PHOSPHATE GALACTOSE PHOSPHOTRANSFERASE"/>
    <property type="match status" value="1"/>
</dbReference>
<dbReference type="Pfam" id="PF02397">
    <property type="entry name" value="Bac_transf"/>
    <property type="match status" value="1"/>
</dbReference>
<comment type="caution">
    <text evidence="4">The sequence shown here is derived from an EMBL/GenBank/DDBJ whole genome shotgun (WGS) entry which is preliminary data.</text>
</comment>